<keyword evidence="7" id="KW-1185">Reference proteome</keyword>
<evidence type="ECO:0000313" key="6">
    <source>
        <dbReference type="EMBL" id="MFC7317147.1"/>
    </source>
</evidence>
<keyword evidence="3 4" id="KW-0648">Protein biosynthesis</keyword>
<dbReference type="PANTHER" id="PTHR12789">
    <property type="entry name" value="DENSITY-REGULATED PROTEIN HOMOLOG"/>
    <property type="match status" value="1"/>
</dbReference>
<dbReference type="Pfam" id="PF01253">
    <property type="entry name" value="SUI1"/>
    <property type="match status" value="1"/>
</dbReference>
<evidence type="ECO:0000259" key="5">
    <source>
        <dbReference type="PROSITE" id="PS50296"/>
    </source>
</evidence>
<dbReference type="NCBIfam" id="NF002096">
    <property type="entry name" value="PRK00939.1"/>
    <property type="match status" value="1"/>
</dbReference>
<reference evidence="6 7" key="1">
    <citation type="journal article" date="2019" name="Int. J. Syst. Evol. Microbiol.">
        <title>The Global Catalogue of Microorganisms (GCM) 10K type strain sequencing project: providing services to taxonomists for standard genome sequencing and annotation.</title>
        <authorList>
            <consortium name="The Broad Institute Genomics Platform"/>
            <consortium name="The Broad Institute Genome Sequencing Center for Infectious Disease"/>
            <person name="Wu L."/>
            <person name="Ma J."/>
        </authorList>
    </citation>
    <scope>NUCLEOTIDE SEQUENCE [LARGE SCALE GENOMIC DNA]</scope>
    <source>
        <strain evidence="6 7">PSR21</strain>
    </source>
</reference>
<comment type="caution">
    <text evidence="6">The sequence shown here is derived from an EMBL/GenBank/DDBJ whole genome shotgun (WGS) entry which is preliminary data.</text>
</comment>
<keyword evidence="2 4" id="KW-0810">Translation regulation</keyword>
<dbReference type="GO" id="GO:0003743">
    <property type="term" value="F:translation initiation factor activity"/>
    <property type="evidence" value="ECO:0007669"/>
    <property type="project" value="UniProtKB-KW"/>
</dbReference>
<feature type="domain" description="SUI1" evidence="5">
    <location>
        <begin position="29"/>
        <end position="95"/>
    </location>
</feature>
<evidence type="ECO:0000256" key="1">
    <source>
        <dbReference type="ARBA" id="ARBA00005422"/>
    </source>
</evidence>
<dbReference type="PANTHER" id="PTHR12789:SF0">
    <property type="entry name" value="DENSITY-REGULATED PROTEIN"/>
    <property type="match status" value="1"/>
</dbReference>
<dbReference type="EMBL" id="JBHTBF010000002">
    <property type="protein sequence ID" value="MFC7317147.1"/>
    <property type="molecule type" value="Genomic_DNA"/>
</dbReference>
<dbReference type="AlphaFoldDB" id="A0ABD6A9Q5"/>
<dbReference type="GO" id="GO:0006417">
    <property type="term" value="P:regulation of translation"/>
    <property type="evidence" value="ECO:0007669"/>
    <property type="project" value="UniProtKB-UniRule"/>
</dbReference>
<proteinExistence type="inferred from homology"/>
<evidence type="ECO:0000256" key="3">
    <source>
        <dbReference type="ARBA" id="ARBA00022917"/>
    </source>
</evidence>
<dbReference type="InterPro" id="IPR022851">
    <property type="entry name" value="SUI1_arc"/>
</dbReference>
<comment type="similarity">
    <text evidence="1 4">Belongs to the SUI1 family.</text>
</comment>
<accession>A0ABD6A9Q5</accession>
<dbReference type="RefSeq" id="WP_368410807.1">
    <property type="nucleotide sequence ID" value="NZ_CP119992.1"/>
</dbReference>
<keyword evidence="6" id="KW-0396">Initiation factor</keyword>
<sequence length="99" mass="10915">MADKDLSDIAGLPSDLGIGEDLARAEQVLSVRVERRRYGKPVTIVEGFDEHAIDLDELASTLKRRLATGGTVDDDRIELQGDHANRLPDVLRDEGFTVE</sequence>
<dbReference type="SUPFAM" id="SSF55159">
    <property type="entry name" value="eIF1-like"/>
    <property type="match status" value="1"/>
</dbReference>
<dbReference type="InterPro" id="IPR001950">
    <property type="entry name" value="SUI1"/>
</dbReference>
<protein>
    <recommendedName>
        <fullName evidence="4">Protein translation factor SUI1 homolog</fullName>
    </recommendedName>
</protein>
<evidence type="ECO:0000256" key="2">
    <source>
        <dbReference type="ARBA" id="ARBA00022845"/>
    </source>
</evidence>
<dbReference type="GeneID" id="79316197"/>
<evidence type="ECO:0000256" key="4">
    <source>
        <dbReference type="HAMAP-Rule" id="MF_00604"/>
    </source>
</evidence>
<organism evidence="6 7">
    <name type="scientific">Halomarina halobia</name>
    <dbReference type="NCBI Taxonomy" id="3033386"/>
    <lineage>
        <taxon>Archaea</taxon>
        <taxon>Methanobacteriati</taxon>
        <taxon>Methanobacteriota</taxon>
        <taxon>Stenosarchaea group</taxon>
        <taxon>Halobacteria</taxon>
        <taxon>Halobacteriales</taxon>
        <taxon>Natronomonadaceae</taxon>
        <taxon>Halomarina</taxon>
    </lineage>
</organism>
<dbReference type="InterPro" id="IPR036877">
    <property type="entry name" value="SUI1_dom_sf"/>
</dbReference>
<evidence type="ECO:0000313" key="7">
    <source>
        <dbReference type="Proteomes" id="UP001596547"/>
    </source>
</evidence>
<dbReference type="Proteomes" id="UP001596547">
    <property type="component" value="Unassembled WGS sequence"/>
</dbReference>
<dbReference type="CDD" id="cd11567">
    <property type="entry name" value="YciH_like"/>
    <property type="match status" value="1"/>
</dbReference>
<dbReference type="HAMAP" id="MF_00604">
    <property type="entry name" value="SUI1"/>
    <property type="match status" value="1"/>
</dbReference>
<name>A0ABD6A9Q5_9EURY</name>
<dbReference type="Gene3D" id="3.30.780.10">
    <property type="entry name" value="SUI1-like domain"/>
    <property type="match status" value="1"/>
</dbReference>
<dbReference type="InterPro" id="IPR050318">
    <property type="entry name" value="DENR/SUI1_TIF"/>
</dbReference>
<dbReference type="PROSITE" id="PS50296">
    <property type="entry name" value="SUI1"/>
    <property type="match status" value="1"/>
</dbReference>
<dbReference type="InterPro" id="IPR005872">
    <property type="entry name" value="SUI1_arc_bac"/>
</dbReference>
<gene>
    <name evidence="6" type="ORF">ACFQPE_10110</name>
</gene>